<comment type="subunit">
    <text evidence="15">Monomer. Component of the 2-(3-amino-3-carboxypropyl)histidine synthase complex composed of DPH1, DPH2, DPH3 and a NADH-dependent reductase, predominantly CBR1.</text>
</comment>
<feature type="domain" description="FAD-binding FR-type" evidence="20">
    <location>
        <begin position="46"/>
        <end position="149"/>
    </location>
</feature>
<dbReference type="GO" id="GO:0090524">
    <property type="term" value="F:cytochrome-b5 reductase activity, acting on NADH"/>
    <property type="evidence" value="ECO:0007669"/>
    <property type="project" value="UniProtKB-EC"/>
</dbReference>
<evidence type="ECO:0000256" key="6">
    <source>
        <dbReference type="ARBA" id="ARBA00022692"/>
    </source>
</evidence>
<feature type="binding site" evidence="18">
    <location>
        <position position="166"/>
    </location>
    <ligand>
        <name>FAD</name>
        <dbReference type="ChEBI" id="CHEBI:57692"/>
    </ligand>
</feature>
<comment type="function">
    <text evidence="14">NADH-dependent reductase for DPH3 and cytochrome b5. Required for the first step of diphthamide biosynthesis, a post-translational modification of histidine which occurs in elongation factor 2. DPH1 and DPH2 transfer a 3-amino-3-carboxypropyl (ACP) group from S-adenosyl-L-methionine (SAM) to a histidine residue, the reaction is assisted by a reduction system comprising DPH3 and a NADH-dependent reductase, predominantly CBR1. By reducing DPH3, also involved in the formation of the tRNA wobble base modification mcm5s 2U (5-methoxycarbonylmethyl-2-thiouridine), mediated by the elongator complex. The cytochrome b5/NADH cytochrome b5 reductase electron transfer system supports the catalytic activity of several sterol biosynthetic enzymes.</text>
</comment>
<dbReference type="InterPro" id="IPR001433">
    <property type="entry name" value="OxRdtase_FAD/NAD-bd"/>
</dbReference>
<keyword evidence="7" id="KW-1000">Mitochondrion outer membrane</keyword>
<evidence type="ECO:0000256" key="3">
    <source>
        <dbReference type="ARBA" id="ARBA00005156"/>
    </source>
</evidence>
<evidence type="ECO:0000313" key="21">
    <source>
        <dbReference type="EMBL" id="GMM51896.1"/>
    </source>
</evidence>
<keyword evidence="22" id="KW-1185">Reference proteome</keyword>
<feature type="binding site" evidence="18">
    <location>
        <position position="125"/>
    </location>
    <ligand>
        <name>FAD</name>
        <dbReference type="ChEBI" id="CHEBI:57692"/>
    </ligand>
</feature>
<feature type="binding site" evidence="18">
    <location>
        <position position="124"/>
    </location>
    <ligand>
        <name>FAD</name>
        <dbReference type="ChEBI" id="CHEBI:57692"/>
    </ligand>
</feature>
<sequence>MSSTNLLIVTAFIALSTVYILKLTLNSKAKTNGGNSLSKEKSLHPVDFKGFKLVSKTPLNHNTSVYRFSLDHPEAILGLKIGQHVSVGATINGKEVVRSYTPISSDELKGHVDLLVKTYPNGNISKHISELDIGDHCYIRGPKGNFDYKPNQYKQINMIAGGSGITPMYQILRAVCENEDDKTKVKLVFANVNEDDIILRDSINELVAKKPDQVCVHYVLNNPPENWDGHTGFVTPELLAEILPPVCPNSKLLLCGPFPMTNAVKKAAYELGWEKSKAPSKMEDQVFVF</sequence>
<evidence type="ECO:0000256" key="15">
    <source>
        <dbReference type="ARBA" id="ARBA00038836"/>
    </source>
</evidence>
<protein>
    <recommendedName>
        <fullName evidence="19">NADH-cytochrome b5 reductase</fullName>
        <ecNumber evidence="19">1.6.2.2</ecNumber>
    </recommendedName>
</protein>
<dbReference type="Pfam" id="PF00970">
    <property type="entry name" value="FAD_binding_6"/>
    <property type="match status" value="1"/>
</dbReference>
<evidence type="ECO:0000256" key="18">
    <source>
        <dbReference type="PIRSR" id="PIRSR601834-1"/>
    </source>
</evidence>
<dbReference type="CDD" id="cd06183">
    <property type="entry name" value="cyt_b5_reduct_like"/>
    <property type="match status" value="1"/>
</dbReference>
<evidence type="ECO:0000256" key="10">
    <source>
        <dbReference type="ARBA" id="ARBA00023002"/>
    </source>
</evidence>
<evidence type="ECO:0000256" key="16">
    <source>
        <dbReference type="ARBA" id="ARBA00047682"/>
    </source>
</evidence>
<dbReference type="FunFam" id="3.40.50.80:FF:000019">
    <property type="entry name" value="NADH-cytochrome b5 reductase"/>
    <property type="match status" value="1"/>
</dbReference>
<dbReference type="InterPro" id="IPR001709">
    <property type="entry name" value="Flavoprot_Pyr_Nucl_cyt_Rdtase"/>
</dbReference>
<comment type="caution">
    <text evidence="21">The sequence shown here is derived from an EMBL/GenBank/DDBJ whole genome shotgun (WGS) entry which is preliminary data.</text>
</comment>
<feature type="binding site" evidence="18">
    <location>
        <position position="117"/>
    </location>
    <ligand>
        <name>FAD</name>
        <dbReference type="ChEBI" id="CHEBI:57692"/>
    </ligand>
</feature>
<dbReference type="InterPro" id="IPR017938">
    <property type="entry name" value="Riboflavin_synthase-like_b-brl"/>
</dbReference>
<comment type="subcellular location">
    <subcellularLocation>
        <location evidence="2">Mitochondrion outer membrane</location>
        <topology evidence="2">Single-pass membrane protein</topology>
    </subcellularLocation>
</comment>
<dbReference type="SUPFAM" id="SSF63380">
    <property type="entry name" value="Riboflavin synthase domain-like"/>
    <property type="match status" value="1"/>
</dbReference>
<organism evidence="21 22">
    <name type="scientific">Starmerella bacillaris</name>
    <name type="common">Yeast</name>
    <name type="synonym">Candida zemplinina</name>
    <dbReference type="NCBI Taxonomy" id="1247836"/>
    <lineage>
        <taxon>Eukaryota</taxon>
        <taxon>Fungi</taxon>
        <taxon>Dikarya</taxon>
        <taxon>Ascomycota</taxon>
        <taxon>Saccharomycotina</taxon>
        <taxon>Dipodascomycetes</taxon>
        <taxon>Dipodascales</taxon>
        <taxon>Trichomonascaceae</taxon>
        <taxon>Starmerella</taxon>
    </lineage>
</organism>
<dbReference type="InterPro" id="IPR001834">
    <property type="entry name" value="CBR-like"/>
</dbReference>
<evidence type="ECO:0000256" key="7">
    <source>
        <dbReference type="ARBA" id="ARBA00022787"/>
    </source>
</evidence>
<evidence type="ECO:0000256" key="4">
    <source>
        <dbReference type="ARBA" id="ARBA00006105"/>
    </source>
</evidence>
<name>A0AAV5RML2_STABA</name>
<evidence type="ECO:0000256" key="14">
    <source>
        <dbReference type="ARBA" id="ARBA00037104"/>
    </source>
</evidence>
<evidence type="ECO:0000256" key="5">
    <source>
        <dbReference type="ARBA" id="ARBA00022630"/>
    </source>
</evidence>
<reference evidence="21 22" key="1">
    <citation type="journal article" date="2023" name="Elife">
        <title>Identification of key yeast species and microbe-microbe interactions impacting larval growth of Drosophila in the wild.</title>
        <authorList>
            <person name="Mure A."/>
            <person name="Sugiura Y."/>
            <person name="Maeda R."/>
            <person name="Honda K."/>
            <person name="Sakurai N."/>
            <person name="Takahashi Y."/>
            <person name="Watada M."/>
            <person name="Katoh T."/>
            <person name="Gotoh A."/>
            <person name="Gotoh Y."/>
            <person name="Taniguchi I."/>
            <person name="Nakamura K."/>
            <person name="Hayashi T."/>
            <person name="Katayama T."/>
            <person name="Uemura T."/>
            <person name="Hattori Y."/>
        </authorList>
    </citation>
    <scope>NUCLEOTIDE SEQUENCE [LARGE SCALE GENOMIC DNA]</scope>
    <source>
        <strain evidence="21 22">SB-73</strain>
    </source>
</reference>
<keyword evidence="13" id="KW-0472">Membrane</keyword>
<evidence type="ECO:0000259" key="20">
    <source>
        <dbReference type="PROSITE" id="PS51384"/>
    </source>
</evidence>
<dbReference type="FunFam" id="2.40.30.10:FF:000032">
    <property type="entry name" value="NADH-cytochrome b5 reductase"/>
    <property type="match status" value="1"/>
</dbReference>
<evidence type="ECO:0000256" key="11">
    <source>
        <dbReference type="ARBA" id="ARBA00023027"/>
    </source>
</evidence>
<dbReference type="Gene3D" id="3.40.50.80">
    <property type="entry name" value="Nucleotide-binding domain of ferredoxin-NADP reductase (FNR) module"/>
    <property type="match status" value="1"/>
</dbReference>
<feature type="binding site" evidence="18">
    <location>
        <position position="100"/>
    </location>
    <ligand>
        <name>FAD</name>
        <dbReference type="ChEBI" id="CHEBI:57692"/>
    </ligand>
</feature>
<comment type="pathway">
    <text evidence="3">Protein modification; peptidyl-diphthamide biosynthesis.</text>
</comment>
<evidence type="ECO:0000256" key="1">
    <source>
        <dbReference type="ARBA" id="ARBA00001974"/>
    </source>
</evidence>
<evidence type="ECO:0000256" key="19">
    <source>
        <dbReference type="RuleBase" id="RU361226"/>
    </source>
</evidence>
<gene>
    <name evidence="21" type="ORF">DASB73_028590</name>
</gene>
<feature type="binding site" evidence="18">
    <location>
        <position position="115"/>
    </location>
    <ligand>
        <name>FAD</name>
        <dbReference type="ChEBI" id="CHEBI:57692"/>
    </ligand>
</feature>
<dbReference type="Pfam" id="PF00175">
    <property type="entry name" value="NAD_binding_1"/>
    <property type="match status" value="1"/>
</dbReference>
<evidence type="ECO:0000256" key="12">
    <source>
        <dbReference type="ARBA" id="ARBA00023128"/>
    </source>
</evidence>
<dbReference type="EC" id="1.6.2.2" evidence="19"/>
<keyword evidence="5 18" id="KW-0285">Flavoprotein</keyword>
<keyword evidence="9" id="KW-1133">Transmembrane helix</keyword>
<keyword evidence="12" id="KW-0496">Mitochondrion</keyword>
<dbReference type="InterPro" id="IPR039261">
    <property type="entry name" value="FNR_nucleotide-bd"/>
</dbReference>
<keyword evidence="6" id="KW-0812">Transmembrane</keyword>
<proteinExistence type="inferred from homology"/>
<feature type="binding site" evidence="18">
    <location>
        <position position="98"/>
    </location>
    <ligand>
        <name>FAD</name>
        <dbReference type="ChEBI" id="CHEBI:57692"/>
    </ligand>
</feature>
<comment type="cofactor">
    <cofactor evidence="1 18 19">
        <name>FAD</name>
        <dbReference type="ChEBI" id="CHEBI:57692"/>
    </cofactor>
</comment>
<dbReference type="EMBL" id="BTGC01000008">
    <property type="protein sequence ID" value="GMM51896.1"/>
    <property type="molecule type" value="Genomic_DNA"/>
</dbReference>
<dbReference type="InterPro" id="IPR017927">
    <property type="entry name" value="FAD-bd_FR_type"/>
</dbReference>
<dbReference type="GO" id="GO:0005886">
    <property type="term" value="C:plasma membrane"/>
    <property type="evidence" value="ECO:0007669"/>
    <property type="project" value="TreeGrafter"/>
</dbReference>
<dbReference type="AlphaFoldDB" id="A0AAV5RML2"/>
<dbReference type="InterPro" id="IPR008333">
    <property type="entry name" value="Cbr1-like_FAD-bd_dom"/>
</dbReference>
<dbReference type="PROSITE" id="PS51384">
    <property type="entry name" value="FAD_FR"/>
    <property type="match status" value="1"/>
</dbReference>
<comment type="similarity">
    <text evidence="4 19">Belongs to the flavoprotein pyridine nucleotide cytochrome reductase family.</text>
</comment>
<evidence type="ECO:0000256" key="17">
    <source>
        <dbReference type="ARBA" id="ARBA00049138"/>
    </source>
</evidence>
<dbReference type="Proteomes" id="UP001362899">
    <property type="component" value="Unassembled WGS sequence"/>
</dbReference>
<comment type="catalytic activity">
    <reaction evidence="16 19">
        <text>2 Fe(III)-[cytochrome b5] + NADH = 2 Fe(II)-[cytochrome b5] + NAD(+) + H(+)</text>
        <dbReference type="Rhea" id="RHEA:46680"/>
        <dbReference type="Rhea" id="RHEA-COMP:10438"/>
        <dbReference type="Rhea" id="RHEA-COMP:10439"/>
        <dbReference type="ChEBI" id="CHEBI:15378"/>
        <dbReference type="ChEBI" id="CHEBI:29033"/>
        <dbReference type="ChEBI" id="CHEBI:29034"/>
        <dbReference type="ChEBI" id="CHEBI:57540"/>
        <dbReference type="ChEBI" id="CHEBI:57945"/>
        <dbReference type="EC" id="1.6.2.2"/>
    </reaction>
</comment>
<keyword evidence="8 18" id="KW-0274">FAD</keyword>
<keyword evidence="10 19" id="KW-0560">Oxidoreductase</keyword>
<dbReference type="PRINTS" id="PR00371">
    <property type="entry name" value="FPNCR"/>
</dbReference>
<evidence type="ECO:0000313" key="22">
    <source>
        <dbReference type="Proteomes" id="UP001362899"/>
    </source>
</evidence>
<comment type="catalytic activity">
    <reaction evidence="17">
        <text>2 Fe(3+)-[Dph3] + NADH = 2 Fe(2+)-[Dph3] + NAD(+) + H(+)</text>
        <dbReference type="Rhea" id="RHEA:71231"/>
        <dbReference type="Rhea" id="RHEA-COMP:18002"/>
        <dbReference type="Rhea" id="RHEA-COMP:18003"/>
        <dbReference type="ChEBI" id="CHEBI:15378"/>
        <dbReference type="ChEBI" id="CHEBI:29033"/>
        <dbReference type="ChEBI" id="CHEBI:29034"/>
        <dbReference type="ChEBI" id="CHEBI:57540"/>
        <dbReference type="ChEBI" id="CHEBI:57945"/>
        <dbReference type="ChEBI" id="CHEBI:83228"/>
    </reaction>
    <physiologicalReaction direction="left-to-right" evidence="17">
        <dbReference type="Rhea" id="RHEA:71232"/>
    </physiologicalReaction>
</comment>
<evidence type="ECO:0000256" key="8">
    <source>
        <dbReference type="ARBA" id="ARBA00022827"/>
    </source>
</evidence>
<dbReference type="PANTHER" id="PTHR19370">
    <property type="entry name" value="NADH-CYTOCHROME B5 REDUCTASE"/>
    <property type="match status" value="1"/>
</dbReference>
<evidence type="ECO:0000256" key="2">
    <source>
        <dbReference type="ARBA" id="ARBA00004572"/>
    </source>
</evidence>
<accession>A0AAV5RML2</accession>
<evidence type="ECO:0000256" key="13">
    <source>
        <dbReference type="ARBA" id="ARBA00023136"/>
    </source>
</evidence>
<dbReference type="SUPFAM" id="SSF52343">
    <property type="entry name" value="Ferredoxin reductase-like, C-terminal NADP-linked domain"/>
    <property type="match status" value="1"/>
</dbReference>
<dbReference type="PRINTS" id="PR00406">
    <property type="entry name" value="CYTB5RDTASE"/>
</dbReference>
<dbReference type="Gene3D" id="2.40.30.10">
    <property type="entry name" value="Translation factors"/>
    <property type="match status" value="1"/>
</dbReference>
<dbReference type="GO" id="GO:0005741">
    <property type="term" value="C:mitochondrial outer membrane"/>
    <property type="evidence" value="ECO:0007669"/>
    <property type="project" value="UniProtKB-SubCell"/>
</dbReference>
<dbReference type="GO" id="GO:0005783">
    <property type="term" value="C:endoplasmic reticulum"/>
    <property type="evidence" value="ECO:0007669"/>
    <property type="project" value="TreeGrafter"/>
</dbReference>
<dbReference type="PANTHER" id="PTHR19370:SF184">
    <property type="entry name" value="NADH-CYTOCHROME B5 REDUCTASE-LIKE"/>
    <property type="match status" value="1"/>
</dbReference>
<evidence type="ECO:0000256" key="9">
    <source>
        <dbReference type="ARBA" id="ARBA00022989"/>
    </source>
</evidence>
<keyword evidence="11 19" id="KW-0520">NAD</keyword>